<organism evidence="1 2">
    <name type="scientific">Vibrio natriegens NBRC 15636 = ATCC 14048 = DSM 759</name>
    <dbReference type="NCBI Taxonomy" id="1219067"/>
    <lineage>
        <taxon>Bacteria</taxon>
        <taxon>Pseudomonadati</taxon>
        <taxon>Pseudomonadota</taxon>
        <taxon>Gammaproteobacteria</taxon>
        <taxon>Vibrionales</taxon>
        <taxon>Vibrionaceae</taxon>
        <taxon>Vibrio</taxon>
    </lineage>
</organism>
<dbReference type="AlphaFoldDB" id="A0AAN0Y2Z3"/>
<accession>A0AAN0Y2Z3</accession>
<evidence type="ECO:0000313" key="2">
    <source>
        <dbReference type="Proteomes" id="UP000092741"/>
    </source>
</evidence>
<sequence>MSDWSQSVAEMDATLFGAFGTSATIAGIPVSVIVDEGEVVFDGAVQGTRRTVSLTKAEANAAGLTPARGQVVVVPGESIESRIAQPPIIEDGLYILVLD</sequence>
<name>A0AAN0Y2Z3_VIBNA</name>
<protein>
    <submittedName>
        <fullName evidence="1">Uncharacterized protein</fullName>
    </submittedName>
</protein>
<reference evidence="1 2" key="1">
    <citation type="submission" date="2016-07" db="EMBL/GenBank/DDBJ databases">
        <title>Developing Vibrio natriegens as a novel, fast-growing host for biotechnology.</title>
        <authorList>
            <person name="Weinstock M.T."/>
            <person name="Hesek E.D."/>
            <person name="Wilson C.M."/>
            <person name="Gibson D.G."/>
        </authorList>
    </citation>
    <scope>NUCLEOTIDE SEQUENCE [LARGE SCALE GENOMIC DNA]</scope>
    <source>
        <strain evidence="1 2">ATCC 14048</strain>
    </source>
</reference>
<dbReference type="RefSeq" id="WP_020335471.1">
    <property type="nucleotide sequence ID" value="NZ_ATFJ01000037.1"/>
</dbReference>
<gene>
    <name evidence="1" type="ORF">BA890_08825</name>
</gene>
<dbReference type="GeneID" id="70912031"/>
<dbReference type="EMBL" id="CP016345">
    <property type="protein sequence ID" value="ANQ12866.1"/>
    <property type="molecule type" value="Genomic_DNA"/>
</dbReference>
<dbReference type="Proteomes" id="UP000092741">
    <property type="component" value="Chromosome 1"/>
</dbReference>
<proteinExistence type="predicted"/>
<evidence type="ECO:0000313" key="1">
    <source>
        <dbReference type="EMBL" id="ANQ12866.1"/>
    </source>
</evidence>
<dbReference type="KEGG" id="vna:PN96_04465"/>
<keyword evidence="2" id="KW-1185">Reference proteome</keyword>